<dbReference type="GO" id="GO:0006508">
    <property type="term" value="P:proteolysis"/>
    <property type="evidence" value="ECO:0007669"/>
    <property type="project" value="UniProtKB-KW"/>
</dbReference>
<evidence type="ECO:0000313" key="2">
    <source>
        <dbReference type="EMBL" id="SNU81152.1"/>
    </source>
</evidence>
<accession>A0A239S7G8</accession>
<dbReference type="InterPro" id="IPR021109">
    <property type="entry name" value="Peptidase_aspartic_dom_sf"/>
</dbReference>
<dbReference type="GO" id="GO:0008233">
    <property type="term" value="F:peptidase activity"/>
    <property type="evidence" value="ECO:0007669"/>
    <property type="project" value="UniProtKB-KW"/>
</dbReference>
<keyword evidence="1" id="KW-0732">Signal</keyword>
<dbReference type="Gene3D" id="2.40.70.10">
    <property type="entry name" value="Acid Proteases"/>
    <property type="match status" value="1"/>
</dbReference>
<dbReference type="AlphaFoldDB" id="A0A239S7G8"/>
<feature type="signal peptide" evidence="1">
    <location>
        <begin position="1"/>
        <end position="27"/>
    </location>
</feature>
<keyword evidence="3" id="KW-1185">Reference proteome</keyword>
<evidence type="ECO:0000256" key="1">
    <source>
        <dbReference type="SAM" id="SignalP"/>
    </source>
</evidence>
<feature type="chain" id="PRO_5012941319" evidence="1">
    <location>
        <begin position="28"/>
        <end position="317"/>
    </location>
</feature>
<dbReference type="Proteomes" id="UP000215126">
    <property type="component" value="Chromosome 1"/>
</dbReference>
<reference evidence="2 3" key="1">
    <citation type="submission" date="2017-06" db="EMBL/GenBank/DDBJ databases">
        <authorList>
            <consortium name="Pathogen Informatics"/>
        </authorList>
    </citation>
    <scope>NUCLEOTIDE SEQUENCE [LARGE SCALE GENOMIC DNA]</scope>
    <source>
        <strain evidence="2 3">NCTC13161</strain>
    </source>
</reference>
<gene>
    <name evidence="2" type="ORF">SAMEA4530655_00291</name>
</gene>
<name>A0A239S7G8_9BURK</name>
<sequence>MLARRLTQFIVSSLLSLLSVQPLFAHASSARCGEVWPTVRPVFASAIQYGNVERKSDPFITLSLNKKPARMLLDSGSNRHVIWDPRIVLEGGAPDTGGNVLKAIASSAPARQRVFELEDAERRSTAQTIYVIDETPLMAEGFSGIISPQYLAGSDVSVMNFRDDCFLVAERFEPEVVGRIRVVDGRALPNIHHVMAIPVGFKGARIPMVVDSGAYATTLPLPTISGEAVGEVRRRSIDLLGHEIESDDHTRLVDFTINGQTISRHPVASQAVPREGGLASLGAIGMDVLRNRIVFHDNERHRFALLVPWTEVSTGDE</sequence>
<proteinExistence type="predicted"/>
<organism evidence="2 3">
    <name type="scientific">Pandoraea sputorum</name>
    <dbReference type="NCBI Taxonomy" id="93222"/>
    <lineage>
        <taxon>Bacteria</taxon>
        <taxon>Pseudomonadati</taxon>
        <taxon>Pseudomonadota</taxon>
        <taxon>Betaproteobacteria</taxon>
        <taxon>Burkholderiales</taxon>
        <taxon>Burkholderiaceae</taxon>
        <taxon>Pandoraea</taxon>
    </lineage>
</organism>
<keyword evidence="2" id="KW-0645">Protease</keyword>
<protein>
    <submittedName>
        <fullName evidence="2">Retroviral aspartyl protease</fullName>
    </submittedName>
</protein>
<evidence type="ECO:0000313" key="3">
    <source>
        <dbReference type="Proteomes" id="UP000215126"/>
    </source>
</evidence>
<keyword evidence="2" id="KW-0378">Hydrolase</keyword>
<dbReference type="EMBL" id="LT906435">
    <property type="protein sequence ID" value="SNU81152.1"/>
    <property type="molecule type" value="Genomic_DNA"/>
</dbReference>